<keyword evidence="1" id="KW-0812">Transmembrane</keyword>
<feature type="transmembrane region" description="Helical" evidence="1">
    <location>
        <begin position="39"/>
        <end position="57"/>
    </location>
</feature>
<organism evidence="3 4">
    <name type="scientific">Chloracidobacterium validum</name>
    <dbReference type="NCBI Taxonomy" id="2821543"/>
    <lineage>
        <taxon>Bacteria</taxon>
        <taxon>Pseudomonadati</taxon>
        <taxon>Acidobacteriota</taxon>
        <taxon>Terriglobia</taxon>
        <taxon>Terriglobales</taxon>
        <taxon>Acidobacteriaceae</taxon>
        <taxon>Chloracidobacterium</taxon>
    </lineage>
</organism>
<dbReference type="InterPro" id="IPR058514">
    <property type="entry name" value="DUF8201"/>
</dbReference>
<feature type="transmembrane region" description="Helical" evidence="1">
    <location>
        <begin position="260"/>
        <end position="285"/>
    </location>
</feature>
<feature type="transmembrane region" description="Helical" evidence="1">
    <location>
        <begin position="430"/>
        <end position="447"/>
    </location>
</feature>
<dbReference type="InterPro" id="IPR058065">
    <property type="entry name" value="LIC_10190-like"/>
</dbReference>
<feature type="transmembrane region" description="Helical" evidence="1">
    <location>
        <begin position="230"/>
        <end position="248"/>
    </location>
</feature>
<feature type="transmembrane region" description="Helical" evidence="1">
    <location>
        <begin position="405"/>
        <end position="423"/>
    </location>
</feature>
<feature type="domain" description="DUF8201" evidence="2">
    <location>
        <begin position="1"/>
        <end position="435"/>
    </location>
</feature>
<dbReference type="NCBIfam" id="NF047510">
    <property type="entry name" value="LIC_10190_fam"/>
    <property type="match status" value="1"/>
</dbReference>
<gene>
    <name evidence="3" type="ORF">J8C06_00680</name>
</gene>
<feature type="transmembrane region" description="Helical" evidence="1">
    <location>
        <begin position="467"/>
        <end position="500"/>
    </location>
</feature>
<name>A0ABX8B7S3_9BACT</name>
<accession>A0ABX8B7S3</accession>
<evidence type="ECO:0000313" key="3">
    <source>
        <dbReference type="EMBL" id="QUW02993.1"/>
    </source>
</evidence>
<keyword evidence="1" id="KW-1133">Transmembrane helix</keyword>
<dbReference type="EMBL" id="CP072648">
    <property type="protein sequence ID" value="QUW02993.1"/>
    <property type="molecule type" value="Genomic_DNA"/>
</dbReference>
<dbReference type="Pfam" id="PF26626">
    <property type="entry name" value="DUF8201"/>
    <property type="match status" value="1"/>
</dbReference>
<keyword evidence="4" id="KW-1185">Reference proteome</keyword>
<feature type="transmembrane region" description="Helical" evidence="1">
    <location>
        <begin position="382"/>
        <end position="399"/>
    </location>
</feature>
<keyword evidence="1" id="KW-0472">Membrane</keyword>
<proteinExistence type="predicted"/>
<evidence type="ECO:0000313" key="4">
    <source>
        <dbReference type="Proteomes" id="UP000676506"/>
    </source>
</evidence>
<reference evidence="3 4" key="1">
    <citation type="submission" date="2021-03" db="EMBL/GenBank/DDBJ databases">
        <title>Genomic and phenotypic characterization of Chloracidobacterium isolates provides evidence for multiple species.</title>
        <authorList>
            <person name="Saini M.K."/>
            <person name="Costas A.M.G."/>
            <person name="Tank M."/>
            <person name="Bryant D.A."/>
        </authorList>
    </citation>
    <scope>NUCLEOTIDE SEQUENCE [LARGE SCALE GENOMIC DNA]</scope>
    <source>
        <strain evidence="3 4">BV2-C</strain>
    </source>
</reference>
<dbReference type="RefSeq" id="WP_211428884.1">
    <property type="nucleotide sequence ID" value="NZ_CP072648.1"/>
</dbReference>
<feature type="transmembrane region" description="Helical" evidence="1">
    <location>
        <begin position="173"/>
        <end position="194"/>
    </location>
</feature>
<feature type="transmembrane region" description="Helical" evidence="1">
    <location>
        <begin position="297"/>
        <end position="317"/>
    </location>
</feature>
<evidence type="ECO:0000259" key="2">
    <source>
        <dbReference type="Pfam" id="PF26626"/>
    </source>
</evidence>
<dbReference type="Proteomes" id="UP000676506">
    <property type="component" value="Chromosome 1"/>
</dbReference>
<evidence type="ECO:0000256" key="1">
    <source>
        <dbReference type="SAM" id="Phobius"/>
    </source>
</evidence>
<sequence>MIAYLVAWLGLSILCVMIGTSVVRLFGCPTSIARPADRLIASLWVGLLTLASALLATSLVVPLRPAWCLLVAFGLSLPALCSKDSTDTLWDYAQFLTLPLMLSGVALALAMAWFVLRGTLLEDAHIYHIPRIRWYSEYGTVPGLALLEPHLGYASSWHALTAPFDAGFLCGRAYALINGFLCTLFSANFILVGWRLYRAKMQVSDWFLATASVIYFSTCFRQWTQIIFSPSPDIAVILVTVMIGWMLLVEGKRSEPRPRAALFCSLGALSLKLSLAPVVAIVTLVELWQLHVSPRQLVRLSFVAVGYALPFLLAQFISSGFPLYPITVPNLQVDWGIDLMTAELEAKLPALTVPYGFHPTSPSNAPSDWSEMFSNLFHNQSYLMLFSTVNLMICGALAFSTQKLSSIKTLACIGLIGNIFILSSAPDIRYGLCYVHVGLSTLVALFASEWLGKKLLLANKGLRVRVFYIYLLAIALAFFPLRISVTVLLLAWVGSMALLFRASRLEARLRALNLPLRWTPAAAALTVAGCLTATSYAKDATEMVMASYAGAGLFRLPDNSVPKWLLPPPTVRYRLTVKGPEAIVPVNARYETKIVGGHRYLYPIVGFCSDAELPCGSYGIRSDIRWRDPRRGLAGGFSRSR</sequence>
<feature type="transmembrane region" description="Helical" evidence="1">
    <location>
        <begin position="6"/>
        <end position="27"/>
    </location>
</feature>
<feature type="transmembrane region" description="Helical" evidence="1">
    <location>
        <begin position="93"/>
        <end position="116"/>
    </location>
</feature>
<protein>
    <recommendedName>
        <fullName evidence="2">DUF8201 domain-containing protein</fullName>
    </recommendedName>
</protein>